<dbReference type="Gramene" id="OB07G29450.1">
    <property type="protein sequence ID" value="OB07G29450.1"/>
    <property type="gene ID" value="OB07G29450"/>
</dbReference>
<feature type="region of interest" description="Disordered" evidence="1">
    <location>
        <begin position="1"/>
        <end position="28"/>
    </location>
</feature>
<keyword evidence="3" id="KW-1185">Reference proteome</keyword>
<sequence>MDRRSEASTTGYPVAAHMTGGRSSVRRSARRDGCSAVPGQGMHATCWLFCLPLASRSGLRAGRLIFLLAGDASGQDEGRTSKLEESTSSAWILCPWLLPSLWIDD</sequence>
<dbReference type="EnsemblPlants" id="OB07G29450.1">
    <property type="protein sequence ID" value="OB07G29450.1"/>
    <property type="gene ID" value="OB07G29450"/>
</dbReference>
<dbReference type="Proteomes" id="UP000006038">
    <property type="component" value="Chromosome 7"/>
</dbReference>
<dbReference type="AlphaFoldDB" id="J3MNG3"/>
<evidence type="ECO:0000256" key="1">
    <source>
        <dbReference type="SAM" id="MobiDB-lite"/>
    </source>
</evidence>
<evidence type="ECO:0000313" key="2">
    <source>
        <dbReference type="EnsemblPlants" id="OB07G29450.1"/>
    </source>
</evidence>
<reference evidence="2" key="2">
    <citation type="submission" date="2013-04" db="UniProtKB">
        <authorList>
            <consortium name="EnsemblPlants"/>
        </authorList>
    </citation>
    <scope>IDENTIFICATION</scope>
</reference>
<organism evidence="2">
    <name type="scientific">Oryza brachyantha</name>
    <name type="common">malo sina</name>
    <dbReference type="NCBI Taxonomy" id="4533"/>
    <lineage>
        <taxon>Eukaryota</taxon>
        <taxon>Viridiplantae</taxon>
        <taxon>Streptophyta</taxon>
        <taxon>Embryophyta</taxon>
        <taxon>Tracheophyta</taxon>
        <taxon>Spermatophyta</taxon>
        <taxon>Magnoliopsida</taxon>
        <taxon>Liliopsida</taxon>
        <taxon>Poales</taxon>
        <taxon>Poaceae</taxon>
        <taxon>BOP clade</taxon>
        <taxon>Oryzoideae</taxon>
        <taxon>Oryzeae</taxon>
        <taxon>Oryzinae</taxon>
        <taxon>Oryza</taxon>
    </lineage>
</organism>
<protein>
    <submittedName>
        <fullName evidence="2">Uncharacterized protein</fullName>
    </submittedName>
</protein>
<reference evidence="2" key="1">
    <citation type="journal article" date="2013" name="Nat. Commun.">
        <title>Whole-genome sequencing of Oryza brachyantha reveals mechanisms underlying Oryza genome evolution.</title>
        <authorList>
            <person name="Chen J."/>
            <person name="Huang Q."/>
            <person name="Gao D."/>
            <person name="Wang J."/>
            <person name="Lang Y."/>
            <person name="Liu T."/>
            <person name="Li B."/>
            <person name="Bai Z."/>
            <person name="Luis Goicoechea J."/>
            <person name="Liang C."/>
            <person name="Chen C."/>
            <person name="Zhang W."/>
            <person name="Sun S."/>
            <person name="Liao Y."/>
            <person name="Zhang X."/>
            <person name="Yang L."/>
            <person name="Song C."/>
            <person name="Wang M."/>
            <person name="Shi J."/>
            <person name="Liu G."/>
            <person name="Liu J."/>
            <person name="Zhou H."/>
            <person name="Zhou W."/>
            <person name="Yu Q."/>
            <person name="An N."/>
            <person name="Chen Y."/>
            <person name="Cai Q."/>
            <person name="Wang B."/>
            <person name="Liu B."/>
            <person name="Min J."/>
            <person name="Huang Y."/>
            <person name="Wu H."/>
            <person name="Li Z."/>
            <person name="Zhang Y."/>
            <person name="Yin Y."/>
            <person name="Song W."/>
            <person name="Jiang J."/>
            <person name="Jackson S.A."/>
            <person name="Wing R.A."/>
            <person name="Wang J."/>
            <person name="Chen M."/>
        </authorList>
    </citation>
    <scope>NUCLEOTIDE SEQUENCE [LARGE SCALE GENOMIC DNA]</scope>
    <source>
        <strain evidence="2">cv. IRGC 101232</strain>
    </source>
</reference>
<proteinExistence type="predicted"/>
<name>J3MNG3_ORYBR</name>
<accession>J3MNG3</accession>
<evidence type="ECO:0000313" key="3">
    <source>
        <dbReference type="Proteomes" id="UP000006038"/>
    </source>
</evidence>
<dbReference type="HOGENOM" id="CLU_2240759_0_0_1"/>